<evidence type="ECO:0000256" key="5">
    <source>
        <dbReference type="SAM" id="MobiDB-lite"/>
    </source>
</evidence>
<dbReference type="PANTHER" id="PTHR23205:SF0">
    <property type="entry name" value="SPLICING FACTOR 3A SUBUNIT 2"/>
    <property type="match status" value="1"/>
</dbReference>
<evidence type="ECO:0000313" key="8">
    <source>
        <dbReference type="Proteomes" id="UP001165063"/>
    </source>
</evidence>
<evidence type="ECO:0000313" key="7">
    <source>
        <dbReference type="EMBL" id="GMG40104.1"/>
    </source>
</evidence>
<evidence type="ECO:0000256" key="1">
    <source>
        <dbReference type="ARBA" id="ARBA00022723"/>
    </source>
</evidence>
<keyword evidence="4" id="KW-0539">Nucleus</keyword>
<dbReference type="InterPro" id="IPR031781">
    <property type="entry name" value="SF3A2_dom"/>
</dbReference>
<dbReference type="GO" id="GO:0071004">
    <property type="term" value="C:U2-type prespliceosome"/>
    <property type="evidence" value="ECO:0007669"/>
    <property type="project" value="TreeGrafter"/>
</dbReference>
<evidence type="ECO:0000259" key="6">
    <source>
        <dbReference type="Pfam" id="PF16835"/>
    </source>
</evidence>
<keyword evidence="3" id="KW-0862">Zinc</keyword>
<organism evidence="7 8">
    <name type="scientific">Ambrosiozyma monospora</name>
    <name type="common">Yeast</name>
    <name type="synonym">Endomycopsis monosporus</name>
    <dbReference type="NCBI Taxonomy" id="43982"/>
    <lineage>
        <taxon>Eukaryota</taxon>
        <taxon>Fungi</taxon>
        <taxon>Dikarya</taxon>
        <taxon>Ascomycota</taxon>
        <taxon>Saccharomycotina</taxon>
        <taxon>Pichiomycetes</taxon>
        <taxon>Pichiales</taxon>
        <taxon>Pichiaceae</taxon>
        <taxon>Ambrosiozyma</taxon>
    </lineage>
</organism>
<evidence type="ECO:0000256" key="2">
    <source>
        <dbReference type="ARBA" id="ARBA00022771"/>
    </source>
</evidence>
<dbReference type="InterPro" id="IPR052092">
    <property type="entry name" value="SF3A2"/>
</dbReference>
<evidence type="ECO:0000256" key="3">
    <source>
        <dbReference type="ARBA" id="ARBA00022833"/>
    </source>
</evidence>
<evidence type="ECO:0000256" key="4">
    <source>
        <dbReference type="ARBA" id="ARBA00023242"/>
    </source>
</evidence>
<reference evidence="7" key="1">
    <citation type="submission" date="2023-04" db="EMBL/GenBank/DDBJ databases">
        <title>Ambrosiozyma monospora NBRC 1965.</title>
        <authorList>
            <person name="Ichikawa N."/>
            <person name="Sato H."/>
            <person name="Tonouchi N."/>
        </authorList>
    </citation>
    <scope>NUCLEOTIDE SEQUENCE</scope>
    <source>
        <strain evidence="7">NBRC 1965</strain>
    </source>
</reference>
<keyword evidence="1" id="KW-0479">Metal-binding</keyword>
<dbReference type="PANTHER" id="PTHR23205">
    <property type="entry name" value="SPLICING FACTOR 3A SUBUNIT 2"/>
    <property type="match status" value="1"/>
</dbReference>
<feature type="domain" description="SF3A2" evidence="6">
    <location>
        <begin position="121"/>
        <end position="215"/>
    </location>
</feature>
<feature type="region of interest" description="Disordered" evidence="5">
    <location>
        <begin position="1"/>
        <end position="25"/>
    </location>
</feature>
<dbReference type="GO" id="GO:0071013">
    <property type="term" value="C:catalytic step 2 spliceosome"/>
    <property type="evidence" value="ECO:0007669"/>
    <property type="project" value="TreeGrafter"/>
</dbReference>
<keyword evidence="8" id="KW-1185">Reference proteome</keyword>
<name>A0A9W7DH97_AMBMO</name>
<dbReference type="GO" id="GO:0008270">
    <property type="term" value="F:zinc ion binding"/>
    <property type="evidence" value="ECO:0007669"/>
    <property type="project" value="UniProtKB-KW"/>
</dbReference>
<dbReference type="Pfam" id="PF16835">
    <property type="entry name" value="SF3A2"/>
    <property type="match status" value="1"/>
</dbReference>
<dbReference type="GO" id="GO:0000245">
    <property type="term" value="P:spliceosomal complex assembly"/>
    <property type="evidence" value="ECO:0007669"/>
    <property type="project" value="TreeGrafter"/>
</dbReference>
<gene>
    <name evidence="7" type="ORF">Amon01_000589000</name>
</gene>
<dbReference type="Gene3D" id="2.60.40.2690">
    <property type="match status" value="1"/>
</dbReference>
<protein>
    <submittedName>
        <fullName evidence="7">Unnamed protein product</fullName>
    </submittedName>
</protein>
<dbReference type="EMBL" id="BSXU01003448">
    <property type="protein sequence ID" value="GMG40104.1"/>
    <property type="molecule type" value="Genomic_DNA"/>
</dbReference>
<dbReference type="Proteomes" id="UP001165063">
    <property type="component" value="Unassembled WGS sequence"/>
</dbReference>
<accession>A0A9W7DH97</accession>
<sequence length="241" mass="27913">MDYQNRVGSKKGSGGVAGNAETNQHRRERLRQLLSSKIDIASDPYVFRNRQGQLECRLCITQHLSEGSYIMHTRSRKHEFNLKVRAEQERKQKEQKDQKNQTKLGVSGGLSEIPKKKFTKIGKPKFKFTKIKDPLSLQKGLLFQIQYKDIKADVIPRYRLMSPYEQRVDVPDSKYQYLVVAAEPYETISFKISSDPIDLSEGKIWDYFDVDTKEYFLQLFYLNETSTSDSRPIVTGGSENL</sequence>
<comment type="caution">
    <text evidence="7">The sequence shown here is derived from an EMBL/GenBank/DDBJ whole genome shotgun (WGS) entry which is preliminary data.</text>
</comment>
<proteinExistence type="predicted"/>
<dbReference type="SMART" id="SM01050">
    <property type="entry name" value="CactinC_cactus"/>
    <property type="match status" value="1"/>
</dbReference>
<dbReference type="OrthoDB" id="10250970at2759"/>
<keyword evidence="2" id="KW-0863">Zinc-finger</keyword>
<dbReference type="GO" id="GO:0005686">
    <property type="term" value="C:U2 snRNP"/>
    <property type="evidence" value="ECO:0007669"/>
    <property type="project" value="TreeGrafter"/>
</dbReference>
<dbReference type="AlphaFoldDB" id="A0A9W7DH97"/>